<evidence type="ECO:0000313" key="6">
    <source>
        <dbReference type="EMBL" id="MBC5581257.1"/>
    </source>
</evidence>
<organism evidence="6 7">
    <name type="scientific">Anaerofilum hominis</name>
    <dbReference type="NCBI Taxonomy" id="2763016"/>
    <lineage>
        <taxon>Bacteria</taxon>
        <taxon>Bacillati</taxon>
        <taxon>Bacillota</taxon>
        <taxon>Clostridia</taxon>
        <taxon>Eubacteriales</taxon>
        <taxon>Oscillospiraceae</taxon>
        <taxon>Anaerofilum</taxon>
    </lineage>
</organism>
<gene>
    <name evidence="6" type="ORF">H8S23_07025</name>
</gene>
<dbReference type="InterPro" id="IPR018484">
    <property type="entry name" value="FGGY_N"/>
</dbReference>
<sequence>MPVILVIDTGSSSMRGILFDQNGEILLKERRKYFMSVEADGTAEQDPAVFARCLEEICAACAGWAGAQGRSIAALSFTSQRSSILPLSRAGRPLCNVITWYDKRSAAICEQMIRRCGEELYTLAGMRPTPVLSAPKMAWLRQARPDVYAQADKIVGIHDYLLLLCTGRAVTDATLASRTCLMDVRRLRWSDRLLDLFGLDGDKLCELLPPGSVAGSVTRSFAEKTGLAPGTPVVTAGGDQQCSVLGQGLLQAGMAGVTVGTGAYLAAVSDRPVFDPLRRVNLNAAASPGQWVLEASTLSSGSVYDWFNRLFYARPGQTASLEQIDREVRESPAGARGVLMLPDLAGKGCPDWDDWARGVFYNLSFAATRGDCARALLEGIAAEIAECHQVLRELLPGTGPIRSTGGLAKFDIFDQILSDMIEFPVERCTIEETTAIGAFLSAGRALGWTSSLEEACGRLPGGRAARRFEPQAAEVSLYRRLNTARRQLAQSLPNRELSRLLAGLRSQ</sequence>
<keyword evidence="2" id="KW-0808">Transferase</keyword>
<dbReference type="PANTHER" id="PTHR43095:SF5">
    <property type="entry name" value="XYLULOSE KINASE"/>
    <property type="match status" value="1"/>
</dbReference>
<dbReference type="Proteomes" id="UP000659630">
    <property type="component" value="Unassembled WGS sequence"/>
</dbReference>
<dbReference type="InterPro" id="IPR050406">
    <property type="entry name" value="FGGY_Carb_Kinase"/>
</dbReference>
<evidence type="ECO:0000256" key="1">
    <source>
        <dbReference type="ARBA" id="ARBA00009156"/>
    </source>
</evidence>
<dbReference type="AlphaFoldDB" id="A0A923L121"/>
<keyword evidence="7" id="KW-1185">Reference proteome</keyword>
<dbReference type="RefSeq" id="WP_186887619.1">
    <property type="nucleotide sequence ID" value="NZ_JACONZ010000002.1"/>
</dbReference>
<proteinExistence type="inferred from homology"/>
<protein>
    <recommendedName>
        <fullName evidence="8">Glycerol kinase</fullName>
    </recommendedName>
</protein>
<evidence type="ECO:0000313" key="7">
    <source>
        <dbReference type="Proteomes" id="UP000659630"/>
    </source>
</evidence>
<dbReference type="Pfam" id="PF02782">
    <property type="entry name" value="FGGY_C"/>
    <property type="match status" value="1"/>
</dbReference>
<keyword evidence="3" id="KW-0418">Kinase</keyword>
<dbReference type="InterPro" id="IPR000577">
    <property type="entry name" value="Carb_kinase_FGGY"/>
</dbReference>
<dbReference type="SUPFAM" id="SSF53067">
    <property type="entry name" value="Actin-like ATPase domain"/>
    <property type="match status" value="2"/>
</dbReference>
<dbReference type="CDD" id="cd07779">
    <property type="entry name" value="ASKHA_NBD_FGGY_YgcE-like"/>
    <property type="match status" value="1"/>
</dbReference>
<evidence type="ECO:0000256" key="3">
    <source>
        <dbReference type="ARBA" id="ARBA00022777"/>
    </source>
</evidence>
<dbReference type="Pfam" id="PF00370">
    <property type="entry name" value="FGGY_N"/>
    <property type="match status" value="1"/>
</dbReference>
<dbReference type="Gene3D" id="3.30.420.40">
    <property type="match status" value="2"/>
</dbReference>
<comment type="caution">
    <text evidence="6">The sequence shown here is derived from an EMBL/GenBank/DDBJ whole genome shotgun (WGS) entry which is preliminary data.</text>
</comment>
<dbReference type="InterPro" id="IPR018485">
    <property type="entry name" value="FGGY_C"/>
</dbReference>
<evidence type="ECO:0008006" key="8">
    <source>
        <dbReference type="Google" id="ProtNLM"/>
    </source>
</evidence>
<evidence type="ECO:0000259" key="4">
    <source>
        <dbReference type="Pfam" id="PF00370"/>
    </source>
</evidence>
<dbReference type="GO" id="GO:0016301">
    <property type="term" value="F:kinase activity"/>
    <property type="evidence" value="ECO:0007669"/>
    <property type="project" value="UniProtKB-KW"/>
</dbReference>
<dbReference type="GO" id="GO:0005975">
    <property type="term" value="P:carbohydrate metabolic process"/>
    <property type="evidence" value="ECO:0007669"/>
    <property type="project" value="InterPro"/>
</dbReference>
<feature type="domain" description="Carbohydrate kinase FGGY N-terminal" evidence="4">
    <location>
        <begin position="3"/>
        <end position="246"/>
    </location>
</feature>
<name>A0A923L121_9FIRM</name>
<dbReference type="PIRSF" id="PIRSF000538">
    <property type="entry name" value="GlpK"/>
    <property type="match status" value="1"/>
</dbReference>
<dbReference type="EMBL" id="JACONZ010000002">
    <property type="protein sequence ID" value="MBC5581257.1"/>
    <property type="molecule type" value="Genomic_DNA"/>
</dbReference>
<feature type="domain" description="Carbohydrate kinase FGGY C-terminal" evidence="5">
    <location>
        <begin position="257"/>
        <end position="445"/>
    </location>
</feature>
<comment type="similarity">
    <text evidence="1">Belongs to the FGGY kinase family.</text>
</comment>
<evidence type="ECO:0000259" key="5">
    <source>
        <dbReference type="Pfam" id="PF02782"/>
    </source>
</evidence>
<dbReference type="PANTHER" id="PTHR43095">
    <property type="entry name" value="SUGAR KINASE"/>
    <property type="match status" value="1"/>
</dbReference>
<dbReference type="InterPro" id="IPR043129">
    <property type="entry name" value="ATPase_NBD"/>
</dbReference>
<evidence type="ECO:0000256" key="2">
    <source>
        <dbReference type="ARBA" id="ARBA00022679"/>
    </source>
</evidence>
<accession>A0A923L121</accession>
<reference evidence="6" key="1">
    <citation type="submission" date="2020-08" db="EMBL/GenBank/DDBJ databases">
        <title>Genome public.</title>
        <authorList>
            <person name="Liu C."/>
            <person name="Sun Q."/>
        </authorList>
    </citation>
    <scope>NUCLEOTIDE SEQUENCE</scope>
    <source>
        <strain evidence="6">BX8</strain>
    </source>
</reference>